<dbReference type="Proteomes" id="UP001054945">
    <property type="component" value="Unassembled WGS sequence"/>
</dbReference>
<gene>
    <name evidence="1" type="ORF">CEXT_369031</name>
</gene>
<dbReference type="AlphaFoldDB" id="A0AAV4YBV6"/>
<comment type="caution">
    <text evidence="1">The sequence shown here is derived from an EMBL/GenBank/DDBJ whole genome shotgun (WGS) entry which is preliminary data.</text>
</comment>
<reference evidence="1 2" key="1">
    <citation type="submission" date="2021-06" db="EMBL/GenBank/DDBJ databases">
        <title>Caerostris extrusa draft genome.</title>
        <authorList>
            <person name="Kono N."/>
            <person name="Arakawa K."/>
        </authorList>
    </citation>
    <scope>NUCLEOTIDE SEQUENCE [LARGE SCALE GENOMIC DNA]</scope>
</reference>
<accession>A0AAV4YBV6</accession>
<evidence type="ECO:0000313" key="1">
    <source>
        <dbReference type="EMBL" id="GIZ04722.1"/>
    </source>
</evidence>
<dbReference type="EMBL" id="BPLR01001785">
    <property type="protein sequence ID" value="GIZ04722.1"/>
    <property type="molecule type" value="Genomic_DNA"/>
</dbReference>
<protein>
    <submittedName>
        <fullName evidence="1">Uncharacterized protein</fullName>
    </submittedName>
</protein>
<proteinExistence type="predicted"/>
<feature type="non-terminal residue" evidence="1">
    <location>
        <position position="1"/>
    </location>
</feature>
<sequence length="156" mass="17461">GCIILLIFQSTEVNMGIFRYDLHSRSMNSRKSISEVASFFLSFNPTEVNMGIFGTTRILGYELQEDHLRGCIILLIFQSNGSKYGNFRYDSHSRTGQGRSCDSKIGGRFRRDSSNFPVNSGEKGQICIGSHPLTLASKKKVGKKTISLYLPIISMH</sequence>
<evidence type="ECO:0000313" key="2">
    <source>
        <dbReference type="Proteomes" id="UP001054945"/>
    </source>
</evidence>
<name>A0AAV4YBV6_CAEEX</name>
<keyword evidence="2" id="KW-1185">Reference proteome</keyword>
<organism evidence="1 2">
    <name type="scientific">Caerostris extrusa</name>
    <name type="common">Bark spider</name>
    <name type="synonym">Caerostris bankana</name>
    <dbReference type="NCBI Taxonomy" id="172846"/>
    <lineage>
        <taxon>Eukaryota</taxon>
        <taxon>Metazoa</taxon>
        <taxon>Ecdysozoa</taxon>
        <taxon>Arthropoda</taxon>
        <taxon>Chelicerata</taxon>
        <taxon>Arachnida</taxon>
        <taxon>Araneae</taxon>
        <taxon>Araneomorphae</taxon>
        <taxon>Entelegynae</taxon>
        <taxon>Araneoidea</taxon>
        <taxon>Araneidae</taxon>
        <taxon>Caerostris</taxon>
    </lineage>
</organism>